<keyword evidence="1" id="KW-0812">Transmembrane</keyword>
<gene>
    <name evidence="2" type="ORF">GOODEAATRI_002353</name>
</gene>
<evidence type="ECO:0000313" key="2">
    <source>
        <dbReference type="EMBL" id="MEQ2170637.1"/>
    </source>
</evidence>
<proteinExistence type="predicted"/>
<organism evidence="2 3">
    <name type="scientific">Goodea atripinnis</name>
    <dbReference type="NCBI Taxonomy" id="208336"/>
    <lineage>
        <taxon>Eukaryota</taxon>
        <taxon>Metazoa</taxon>
        <taxon>Chordata</taxon>
        <taxon>Craniata</taxon>
        <taxon>Vertebrata</taxon>
        <taxon>Euteleostomi</taxon>
        <taxon>Actinopterygii</taxon>
        <taxon>Neopterygii</taxon>
        <taxon>Teleostei</taxon>
        <taxon>Neoteleostei</taxon>
        <taxon>Acanthomorphata</taxon>
        <taxon>Ovalentaria</taxon>
        <taxon>Atherinomorphae</taxon>
        <taxon>Cyprinodontiformes</taxon>
        <taxon>Goodeidae</taxon>
        <taxon>Goodea</taxon>
    </lineage>
</organism>
<evidence type="ECO:0000313" key="3">
    <source>
        <dbReference type="Proteomes" id="UP001476798"/>
    </source>
</evidence>
<protein>
    <submittedName>
        <fullName evidence="2">Uncharacterized protein</fullName>
    </submittedName>
</protein>
<comment type="caution">
    <text evidence="2">The sequence shown here is derived from an EMBL/GenBank/DDBJ whole genome shotgun (WGS) entry which is preliminary data.</text>
</comment>
<dbReference type="EMBL" id="JAHRIO010040063">
    <property type="protein sequence ID" value="MEQ2170637.1"/>
    <property type="molecule type" value="Genomic_DNA"/>
</dbReference>
<accession>A0ABV0NK78</accession>
<sequence length="126" mass="14515">MPISDRRHGGNAQRKIFFIITPVCACYSGPCVLLMALRRTQNMEPNICRGNWSKKQCCKRLCTEKRTCSCPRPDVLSGVGLPSLQNKCFLFLNLLDWHHHHHRCRIHLGGDVWIFRKVPRAVQSGF</sequence>
<feature type="transmembrane region" description="Helical" evidence="1">
    <location>
        <begin position="16"/>
        <end position="37"/>
    </location>
</feature>
<keyword evidence="1" id="KW-1133">Transmembrane helix</keyword>
<evidence type="ECO:0000256" key="1">
    <source>
        <dbReference type="SAM" id="Phobius"/>
    </source>
</evidence>
<name>A0ABV0NK78_9TELE</name>
<reference evidence="2 3" key="1">
    <citation type="submission" date="2021-06" db="EMBL/GenBank/DDBJ databases">
        <authorList>
            <person name="Palmer J.M."/>
        </authorList>
    </citation>
    <scope>NUCLEOTIDE SEQUENCE [LARGE SCALE GENOMIC DNA]</scope>
    <source>
        <strain evidence="2 3">GA_2019</strain>
        <tissue evidence="2">Muscle</tissue>
    </source>
</reference>
<keyword evidence="1" id="KW-0472">Membrane</keyword>
<keyword evidence="3" id="KW-1185">Reference proteome</keyword>
<dbReference type="Proteomes" id="UP001476798">
    <property type="component" value="Unassembled WGS sequence"/>
</dbReference>